<protein>
    <submittedName>
        <fullName evidence="4">Phage major capsid protein</fullName>
    </submittedName>
</protein>
<dbReference type="Gene3D" id="3.30.2320.10">
    <property type="entry name" value="hypothetical protein PF0899 domain"/>
    <property type="match status" value="1"/>
</dbReference>
<dbReference type="AlphaFoldDB" id="A0A6I4XCK3"/>
<dbReference type="SUPFAM" id="SSF56563">
    <property type="entry name" value="Major capsid protein gp5"/>
    <property type="match status" value="1"/>
</dbReference>
<gene>
    <name evidence="4" type="ORF">GTI89_04240</name>
</gene>
<dbReference type="Proteomes" id="UP000439965">
    <property type="component" value="Unassembled WGS sequence"/>
</dbReference>
<evidence type="ECO:0000256" key="1">
    <source>
        <dbReference type="ARBA" id="ARBA00004328"/>
    </source>
</evidence>
<dbReference type="EMBL" id="WVTI01000002">
    <property type="protein sequence ID" value="MXS25287.1"/>
    <property type="molecule type" value="Genomic_DNA"/>
</dbReference>
<keyword evidence="2" id="KW-0175">Coiled coil</keyword>
<proteinExistence type="predicted"/>
<reference evidence="4 5" key="1">
    <citation type="submission" date="2019-04" db="EMBL/GenBank/DDBJ databases">
        <title>Step-wise assembly of the neonatal virome modulated by breast feeding.</title>
        <authorList>
            <person name="Liang G."/>
            <person name="Bushman F."/>
        </authorList>
    </citation>
    <scope>NUCLEOTIDE SEQUENCE [LARGE SCALE GENOMIC DNA]</scope>
    <source>
        <strain evidence="4 5">E3404</strain>
    </source>
</reference>
<comment type="caution">
    <text evidence="4">The sequence shown here is derived from an EMBL/GenBank/DDBJ whole genome shotgun (WGS) entry which is preliminary data.</text>
</comment>
<organism evidence="4 5">
    <name type="scientific">Enterococcus gallinarum</name>
    <dbReference type="NCBI Taxonomy" id="1353"/>
    <lineage>
        <taxon>Bacteria</taxon>
        <taxon>Bacillati</taxon>
        <taxon>Bacillota</taxon>
        <taxon>Bacilli</taxon>
        <taxon>Lactobacillales</taxon>
        <taxon>Enterococcaceae</taxon>
        <taxon>Enterococcus</taxon>
    </lineage>
</organism>
<dbReference type="InterPro" id="IPR054612">
    <property type="entry name" value="Phage_capsid-like_C"/>
</dbReference>
<accession>A0A6I4XCK3</accession>
<dbReference type="Pfam" id="PF05065">
    <property type="entry name" value="Phage_capsid"/>
    <property type="match status" value="1"/>
</dbReference>
<feature type="domain" description="Phage capsid-like C-terminal" evidence="3">
    <location>
        <begin position="135"/>
        <end position="367"/>
    </location>
</feature>
<evidence type="ECO:0000256" key="2">
    <source>
        <dbReference type="SAM" id="Coils"/>
    </source>
</evidence>
<evidence type="ECO:0000259" key="3">
    <source>
        <dbReference type="Pfam" id="PF05065"/>
    </source>
</evidence>
<dbReference type="RefSeq" id="WP_160805769.1">
    <property type="nucleotide sequence ID" value="NZ_WVTI01000002.1"/>
</dbReference>
<dbReference type="InterPro" id="IPR024455">
    <property type="entry name" value="Phage_capsid"/>
</dbReference>
<dbReference type="NCBIfam" id="TIGR01554">
    <property type="entry name" value="major_cap_HK97"/>
    <property type="match status" value="1"/>
</dbReference>
<evidence type="ECO:0000313" key="4">
    <source>
        <dbReference type="EMBL" id="MXS25287.1"/>
    </source>
</evidence>
<sequence>MFEEKMTEIRSLITEKEGKVETLATEIRGLLQEEKLDDAKGKKEEREALKAELVQLRENLSLYEEQKEGKEVKEVKRSKETPQQKEYRDSLNEFIRSKGEKREGVNFKDGEAVVPAEFLNVRAATDDGIVKNDVGVTIPESISYNPQLEVKTVTDLKKFTNIFQATTGSGKYPILKKATARLSTVAELEANPALAKPEFEEVDWAVQTYRGAIPLSNESIQDSAVDLVGIVARNANEQKLNTTNYAIANVLKTFTAAPMSTLDDLKKIINVTLDPAYNKAIVATQSFYNVLDTLKDGNGRYLLQDSIISPSGKTLLGMSVFVIEDTLFGAAGNTSAFIGDLGRAVLFANRVDVTVRWVNHDIYGQYLQVATRFDTKKADSNAGYFVTYTAPIEGGSGE</sequence>
<name>A0A6I4XCK3_ENTGA</name>
<feature type="coiled-coil region" evidence="2">
    <location>
        <begin position="13"/>
        <end position="73"/>
    </location>
</feature>
<dbReference type="Gene3D" id="3.30.2400.10">
    <property type="entry name" value="Major capsid protein gp5"/>
    <property type="match status" value="1"/>
</dbReference>
<evidence type="ECO:0000313" key="5">
    <source>
        <dbReference type="Proteomes" id="UP000439965"/>
    </source>
</evidence>
<comment type="subcellular location">
    <subcellularLocation>
        <location evidence="1">Virion</location>
    </subcellularLocation>
</comment>